<dbReference type="GO" id="GO:0015937">
    <property type="term" value="P:coenzyme A biosynthetic process"/>
    <property type="evidence" value="ECO:0007669"/>
    <property type="project" value="UniProtKB-UniRule"/>
</dbReference>
<evidence type="ECO:0000256" key="11">
    <source>
        <dbReference type="ARBA" id="ARBA00022840"/>
    </source>
</evidence>
<dbReference type="GO" id="GO:0005737">
    <property type="term" value="C:cytoplasm"/>
    <property type="evidence" value="ECO:0007669"/>
    <property type="project" value="UniProtKB-SubCell"/>
</dbReference>
<keyword evidence="7 16" id="KW-0963">Cytoplasm</keyword>
<evidence type="ECO:0000256" key="15">
    <source>
        <dbReference type="ARBA" id="ARBA00040883"/>
    </source>
</evidence>
<evidence type="ECO:0000256" key="6">
    <source>
        <dbReference type="ARBA" id="ARBA00012102"/>
    </source>
</evidence>
<feature type="active site" description="Proton acceptor" evidence="16">
    <location>
        <position position="95"/>
    </location>
</feature>
<comment type="caution">
    <text evidence="17">The sequence shown here is derived from an EMBL/GenBank/DDBJ whole genome shotgun (WGS) entry which is preliminary data.</text>
</comment>
<evidence type="ECO:0000256" key="5">
    <source>
        <dbReference type="ARBA" id="ARBA00011738"/>
    </source>
</evidence>
<dbReference type="EC" id="2.7.1.33" evidence="6 16"/>
<evidence type="ECO:0000256" key="7">
    <source>
        <dbReference type="ARBA" id="ARBA00022490"/>
    </source>
</evidence>
<keyword evidence="10 16" id="KW-0418">Kinase</keyword>
<keyword evidence="8 16" id="KW-0808">Transferase</keyword>
<keyword evidence="18" id="KW-1185">Reference proteome</keyword>
<gene>
    <name evidence="16" type="primary">coaX</name>
    <name evidence="17" type="ORF">DFO77_1219</name>
</gene>
<comment type="cofactor">
    <cofactor evidence="2">
        <name>K(+)</name>
        <dbReference type="ChEBI" id="CHEBI:29103"/>
    </cofactor>
</comment>
<evidence type="ECO:0000256" key="1">
    <source>
        <dbReference type="ARBA" id="ARBA00001206"/>
    </source>
</evidence>
<evidence type="ECO:0000256" key="2">
    <source>
        <dbReference type="ARBA" id="ARBA00001958"/>
    </source>
</evidence>
<keyword evidence="11 16" id="KW-0067">ATP-binding</keyword>
<comment type="cofactor">
    <cofactor evidence="16">
        <name>NH4(+)</name>
        <dbReference type="ChEBI" id="CHEBI:28938"/>
    </cofactor>
    <cofactor evidence="16">
        <name>K(+)</name>
        <dbReference type="ChEBI" id="CHEBI:29103"/>
    </cofactor>
    <text evidence="16">A monovalent cation. Ammonium or potassium.</text>
</comment>
<dbReference type="Pfam" id="PF03309">
    <property type="entry name" value="Pan_kinase"/>
    <property type="match status" value="1"/>
</dbReference>
<keyword evidence="16" id="KW-0479">Metal-binding</keyword>
<comment type="function">
    <text evidence="16">Catalyzes the phosphorylation of pantothenate (Pan), the first step in CoA biosynthesis.</text>
</comment>
<dbReference type="Proteomes" id="UP000252733">
    <property type="component" value="Unassembled WGS sequence"/>
</dbReference>
<proteinExistence type="inferred from homology"/>
<feature type="binding site" evidence="16">
    <location>
        <begin position="93"/>
        <end position="96"/>
    </location>
    <ligand>
        <name>substrate</name>
    </ligand>
</feature>
<evidence type="ECO:0000256" key="9">
    <source>
        <dbReference type="ARBA" id="ARBA00022741"/>
    </source>
</evidence>
<sequence>MNLAIDQGNSSTKIGFFDKGKLIATYKLVFLDKKVITELINRHGADNVIFSSVTNQTGEFEELIQNISGSFIFFDHHTPIPVKNGYKTPETLGKDRLAAVIGAAAIYPDSPLLVIDAGTAITFDLYNDHVYYGGNISPGLKMRFAALHQQTSRLPATTTGNTPFWGTTTEEAIRSGVQNSLLMEFEGYINKVIKQYPDAKVILTGGDADFFVSYTKSIIFAQPNLVLSGLNRIIEYNA</sequence>
<dbReference type="InterPro" id="IPR004619">
    <property type="entry name" value="Type_III_PanK"/>
</dbReference>
<reference evidence="17 18" key="1">
    <citation type="submission" date="2018-07" db="EMBL/GenBank/DDBJ databases">
        <title>Freshwater and sediment microbial communities from various areas in North America, analyzing microbe dynamics in response to fracking.</title>
        <authorList>
            <person name="Lamendella R."/>
        </authorList>
    </citation>
    <scope>NUCLEOTIDE SEQUENCE [LARGE SCALE GENOMIC DNA]</scope>
    <source>
        <strain evidence="17 18">160A</strain>
    </source>
</reference>
<evidence type="ECO:0000256" key="4">
    <source>
        <dbReference type="ARBA" id="ARBA00005225"/>
    </source>
</evidence>
<protein>
    <recommendedName>
        <fullName evidence="15 16">Type III pantothenate kinase</fullName>
        <ecNumber evidence="6 16">2.7.1.33</ecNumber>
    </recommendedName>
    <alternativeName>
        <fullName evidence="16">PanK-III</fullName>
    </alternativeName>
    <alternativeName>
        <fullName evidence="16">Pantothenic acid kinase</fullName>
    </alternativeName>
</protein>
<evidence type="ECO:0000256" key="10">
    <source>
        <dbReference type="ARBA" id="ARBA00022777"/>
    </source>
</evidence>
<dbReference type="STRING" id="1168289.GCA_000259075_01320"/>
<keyword evidence="13 16" id="KW-0173">Coenzyme A biosynthesis</keyword>
<evidence type="ECO:0000256" key="13">
    <source>
        <dbReference type="ARBA" id="ARBA00022993"/>
    </source>
</evidence>
<dbReference type="InterPro" id="IPR043129">
    <property type="entry name" value="ATPase_NBD"/>
</dbReference>
<dbReference type="GO" id="GO:0046872">
    <property type="term" value="F:metal ion binding"/>
    <property type="evidence" value="ECO:0007669"/>
    <property type="project" value="UniProtKB-KW"/>
</dbReference>
<comment type="subcellular location">
    <subcellularLocation>
        <location evidence="3 16">Cytoplasm</location>
    </subcellularLocation>
</comment>
<accession>A0A2T0XTP4</accession>
<keyword evidence="9 16" id="KW-0547">Nucleotide-binding</keyword>
<evidence type="ECO:0000256" key="8">
    <source>
        <dbReference type="ARBA" id="ARBA00022679"/>
    </source>
</evidence>
<feature type="binding site" evidence="16">
    <location>
        <begin position="6"/>
        <end position="13"/>
    </location>
    <ligand>
        <name>ATP</name>
        <dbReference type="ChEBI" id="CHEBI:30616"/>
    </ligand>
</feature>
<evidence type="ECO:0000256" key="12">
    <source>
        <dbReference type="ARBA" id="ARBA00022958"/>
    </source>
</evidence>
<dbReference type="EMBL" id="QPIZ01000021">
    <property type="protein sequence ID" value="RCW30573.1"/>
    <property type="molecule type" value="Genomic_DNA"/>
</dbReference>
<dbReference type="CDD" id="cd24015">
    <property type="entry name" value="ASKHA_NBD_PanK-III"/>
    <property type="match status" value="1"/>
</dbReference>
<evidence type="ECO:0000313" key="17">
    <source>
        <dbReference type="EMBL" id="RCW30573.1"/>
    </source>
</evidence>
<dbReference type="RefSeq" id="WP_106151605.1">
    <property type="nucleotide sequence ID" value="NZ_PVTS01000001.1"/>
</dbReference>
<dbReference type="Gene3D" id="3.30.420.40">
    <property type="match status" value="2"/>
</dbReference>
<feature type="binding site" evidence="16">
    <location>
        <position position="116"/>
    </location>
    <ligand>
        <name>K(+)</name>
        <dbReference type="ChEBI" id="CHEBI:29103"/>
    </ligand>
</feature>
<dbReference type="OrthoDB" id="9804707at2"/>
<dbReference type="SUPFAM" id="SSF53067">
    <property type="entry name" value="Actin-like ATPase domain"/>
    <property type="match status" value="2"/>
</dbReference>
<organism evidence="17 18">
    <name type="scientific">Marinilabilia salmonicolor</name>
    <dbReference type="NCBI Taxonomy" id="989"/>
    <lineage>
        <taxon>Bacteria</taxon>
        <taxon>Pseudomonadati</taxon>
        <taxon>Bacteroidota</taxon>
        <taxon>Bacteroidia</taxon>
        <taxon>Marinilabiliales</taxon>
        <taxon>Marinilabiliaceae</taxon>
        <taxon>Marinilabilia</taxon>
    </lineage>
</organism>
<keyword evidence="12 16" id="KW-0630">Potassium</keyword>
<comment type="similarity">
    <text evidence="14 16">Belongs to the type III pantothenate kinase family.</text>
</comment>
<evidence type="ECO:0000256" key="16">
    <source>
        <dbReference type="HAMAP-Rule" id="MF_01274"/>
    </source>
</evidence>
<dbReference type="HAMAP" id="MF_01274">
    <property type="entry name" value="Pantothen_kinase_3"/>
    <property type="match status" value="1"/>
</dbReference>
<dbReference type="GO" id="GO:0004594">
    <property type="term" value="F:pantothenate kinase activity"/>
    <property type="evidence" value="ECO:0007669"/>
    <property type="project" value="UniProtKB-UniRule"/>
</dbReference>
<dbReference type="PANTHER" id="PTHR34265:SF1">
    <property type="entry name" value="TYPE III PANTOTHENATE KINASE"/>
    <property type="match status" value="1"/>
</dbReference>
<feature type="binding site" evidence="16">
    <location>
        <position position="169"/>
    </location>
    <ligand>
        <name>substrate</name>
    </ligand>
</feature>
<evidence type="ECO:0000313" key="18">
    <source>
        <dbReference type="Proteomes" id="UP000252733"/>
    </source>
</evidence>
<comment type="subunit">
    <text evidence="5 16">Homodimer.</text>
</comment>
<comment type="catalytic activity">
    <reaction evidence="1 16">
        <text>(R)-pantothenate + ATP = (R)-4'-phosphopantothenate + ADP + H(+)</text>
        <dbReference type="Rhea" id="RHEA:16373"/>
        <dbReference type="ChEBI" id="CHEBI:10986"/>
        <dbReference type="ChEBI" id="CHEBI:15378"/>
        <dbReference type="ChEBI" id="CHEBI:29032"/>
        <dbReference type="ChEBI" id="CHEBI:30616"/>
        <dbReference type="ChEBI" id="CHEBI:456216"/>
        <dbReference type="EC" id="2.7.1.33"/>
    </reaction>
</comment>
<feature type="binding site" evidence="16">
    <location>
        <position position="86"/>
    </location>
    <ligand>
        <name>substrate</name>
    </ligand>
</feature>
<dbReference type="GO" id="GO:0005524">
    <property type="term" value="F:ATP binding"/>
    <property type="evidence" value="ECO:0007669"/>
    <property type="project" value="UniProtKB-UniRule"/>
</dbReference>
<dbReference type="NCBIfam" id="TIGR00671">
    <property type="entry name" value="baf"/>
    <property type="match status" value="1"/>
</dbReference>
<comment type="pathway">
    <text evidence="4 16">Cofactor biosynthesis; coenzyme A biosynthesis; CoA from (R)-pantothenate: step 1/5.</text>
</comment>
<dbReference type="PANTHER" id="PTHR34265">
    <property type="entry name" value="TYPE III PANTOTHENATE KINASE"/>
    <property type="match status" value="1"/>
</dbReference>
<dbReference type="AlphaFoldDB" id="A0A2T0XTP4"/>
<feature type="binding site" evidence="16">
    <location>
        <position position="119"/>
    </location>
    <ligand>
        <name>ATP</name>
        <dbReference type="ChEBI" id="CHEBI:30616"/>
    </ligand>
</feature>
<name>A0A2T0XTP4_9BACT</name>
<evidence type="ECO:0000256" key="14">
    <source>
        <dbReference type="ARBA" id="ARBA00038036"/>
    </source>
</evidence>
<dbReference type="UniPathway" id="UPA00241">
    <property type="reaction ID" value="UER00352"/>
</dbReference>
<evidence type="ECO:0000256" key="3">
    <source>
        <dbReference type="ARBA" id="ARBA00004496"/>
    </source>
</evidence>